<keyword evidence="2" id="KW-0472">Membrane</keyword>
<name>A0A7W3PL28_9MICO</name>
<gene>
    <name evidence="4" type="ORF">FHX48_000554</name>
</gene>
<feature type="transmembrane region" description="Helical" evidence="2">
    <location>
        <begin position="614"/>
        <end position="637"/>
    </location>
</feature>
<dbReference type="SUPFAM" id="SSF54001">
    <property type="entry name" value="Cysteine proteinases"/>
    <property type="match status" value="1"/>
</dbReference>
<feature type="transmembrane region" description="Helical" evidence="2">
    <location>
        <begin position="42"/>
        <end position="62"/>
    </location>
</feature>
<feature type="transmembrane region" description="Helical" evidence="2">
    <location>
        <begin position="180"/>
        <end position="196"/>
    </location>
</feature>
<feature type="transmembrane region" description="Helical" evidence="2">
    <location>
        <begin position="157"/>
        <end position="174"/>
    </location>
</feature>
<dbReference type="EMBL" id="JACGWY010000001">
    <property type="protein sequence ID" value="MBA8815502.1"/>
    <property type="molecule type" value="Genomic_DNA"/>
</dbReference>
<dbReference type="Pfam" id="PF11992">
    <property type="entry name" value="TgpA_N"/>
    <property type="match status" value="1"/>
</dbReference>
<keyword evidence="2" id="KW-1133">Transmembrane helix</keyword>
<organism evidence="4 5">
    <name type="scientific">Microbacterium halimionae</name>
    <dbReference type="NCBI Taxonomy" id="1526413"/>
    <lineage>
        <taxon>Bacteria</taxon>
        <taxon>Bacillati</taxon>
        <taxon>Actinomycetota</taxon>
        <taxon>Actinomycetes</taxon>
        <taxon>Micrococcales</taxon>
        <taxon>Microbacteriaceae</taxon>
        <taxon>Microbacterium</taxon>
    </lineage>
</organism>
<evidence type="ECO:0000259" key="3">
    <source>
        <dbReference type="SMART" id="SM00460"/>
    </source>
</evidence>
<keyword evidence="2" id="KW-0812">Transmembrane</keyword>
<feature type="region of interest" description="Disordered" evidence="1">
    <location>
        <begin position="245"/>
        <end position="269"/>
    </location>
</feature>
<keyword evidence="4" id="KW-0378">Hydrolase</keyword>
<keyword evidence="5" id="KW-1185">Reference proteome</keyword>
<dbReference type="AlphaFoldDB" id="A0A7W3PL28"/>
<evidence type="ECO:0000256" key="1">
    <source>
        <dbReference type="SAM" id="MobiDB-lite"/>
    </source>
</evidence>
<dbReference type="PANTHER" id="PTHR42736:SF1">
    <property type="entry name" value="PROTEIN-GLUTAMINE GAMMA-GLUTAMYLTRANSFERASE"/>
    <property type="match status" value="1"/>
</dbReference>
<feature type="compositionally biased region" description="Polar residues" evidence="1">
    <location>
        <begin position="248"/>
        <end position="264"/>
    </location>
</feature>
<reference evidence="4 5" key="1">
    <citation type="submission" date="2020-07" db="EMBL/GenBank/DDBJ databases">
        <title>Sequencing the genomes of 1000 actinobacteria strains.</title>
        <authorList>
            <person name="Klenk H.-P."/>
        </authorList>
    </citation>
    <scope>NUCLEOTIDE SEQUENCE [LARGE SCALE GENOMIC DNA]</scope>
    <source>
        <strain evidence="4 5">DSM 27576</strain>
    </source>
</reference>
<dbReference type="GO" id="GO:0008233">
    <property type="term" value="F:peptidase activity"/>
    <property type="evidence" value="ECO:0007669"/>
    <property type="project" value="UniProtKB-KW"/>
</dbReference>
<dbReference type="InterPro" id="IPR021878">
    <property type="entry name" value="TgpA_N"/>
</dbReference>
<dbReference type="Gene3D" id="3.10.620.30">
    <property type="match status" value="1"/>
</dbReference>
<evidence type="ECO:0000313" key="4">
    <source>
        <dbReference type="EMBL" id="MBA8815502.1"/>
    </source>
</evidence>
<feature type="transmembrane region" description="Helical" evidence="2">
    <location>
        <begin position="69"/>
        <end position="89"/>
    </location>
</feature>
<feature type="domain" description="Transglutaminase-like" evidence="3">
    <location>
        <begin position="479"/>
        <end position="554"/>
    </location>
</feature>
<dbReference type="RefSeq" id="WP_167048383.1">
    <property type="nucleotide sequence ID" value="NZ_JAAOZB010000002.1"/>
</dbReference>
<keyword evidence="4" id="KW-0645">Protease</keyword>
<dbReference type="InterPro" id="IPR038765">
    <property type="entry name" value="Papain-like_cys_pep_sf"/>
</dbReference>
<dbReference type="InterPro" id="IPR002931">
    <property type="entry name" value="Transglutaminase-like"/>
</dbReference>
<feature type="transmembrane region" description="Helical" evidence="2">
    <location>
        <begin position="224"/>
        <end position="244"/>
    </location>
</feature>
<feature type="transmembrane region" description="Helical" evidence="2">
    <location>
        <begin position="125"/>
        <end position="145"/>
    </location>
</feature>
<dbReference type="SMART" id="SM00460">
    <property type="entry name" value="TGc"/>
    <property type="match status" value="1"/>
</dbReference>
<feature type="region of interest" description="Disordered" evidence="1">
    <location>
        <begin position="566"/>
        <end position="608"/>
    </location>
</feature>
<dbReference type="InterPro" id="IPR052901">
    <property type="entry name" value="Bact_TGase-like"/>
</dbReference>
<evidence type="ECO:0000256" key="2">
    <source>
        <dbReference type="SAM" id="Phobius"/>
    </source>
</evidence>
<accession>A0A7W3PL28</accession>
<dbReference type="Pfam" id="PF01841">
    <property type="entry name" value="Transglut_core"/>
    <property type="match status" value="1"/>
</dbReference>
<proteinExistence type="predicted"/>
<sequence length="757" mass="78342">MASADRRALRARTRRGGLLPAVALWIALAASALPLLSVIDPGSWVYTALLGTAVILAVGWGARRLLLPAVIVPVAEVLAWAVFLTIAFLPTTGLLVVIPTPQTFVGAQSLLAQALIEIEVGAAPLSPTLALSFCLVAATMLLAIAMDHVVLTARMPLLAGLALIAVSVIAQIVVPGEFSPGAFVFLSASILFLLWTETRRRERSRALQSSPPDAGRPPRAGRGAAALAIGTVAVITAQVATPLLPSPTARTQTGTGLSGTSINPTLRLGDDLRRPSEVDVLTLRTTLPVTPYLRAATLSTFDGDVWSPDEGDTLTLEPGSSVAVITAGDSIARTTGVTTIDIEALNSGLLPVPYPAIELTGLTGEWESRPDGGTITAVSGSTRGQSYAVTSEVPEPTREQIQATDAGGSGNDELLTEMPSTVPDNISQLASEVTSGTTSDYDALVALQSWFRGSDFEYSLDAPVEEGFDGSGMAAVSQFLEVRSGYCVHFASAFAAMARTLDMPSRIVVGYLPGIATTDVVDEERVYQVSSSQLHAWPEVYFDGIGWVAFEPTKSLGTATVFSGTATDSTDTTDENSPSAAPTAPSASPSASTGRPADALDQNNAQNVGQGSPLGSTVLVVLLVVLLLTAPGAAGALRRQRQLHRARAGDAHAAWAFVVDSAIDLGTAVSASTSPRAVAAQLRDRCKSQLRGLDVLVPALERAAYAPPGGAAGSSSLADAAASVRDELMASSGPANRVVAVVAPRSLVVRPSIEVAR</sequence>
<protein>
    <submittedName>
        <fullName evidence="4">Transglutaminase-like putative cysteine protease</fullName>
    </submittedName>
</protein>
<evidence type="ECO:0000313" key="5">
    <source>
        <dbReference type="Proteomes" id="UP000526083"/>
    </source>
</evidence>
<dbReference type="Proteomes" id="UP000526083">
    <property type="component" value="Unassembled WGS sequence"/>
</dbReference>
<dbReference type="GO" id="GO:0006508">
    <property type="term" value="P:proteolysis"/>
    <property type="evidence" value="ECO:0007669"/>
    <property type="project" value="UniProtKB-KW"/>
</dbReference>
<comment type="caution">
    <text evidence="4">The sequence shown here is derived from an EMBL/GenBank/DDBJ whole genome shotgun (WGS) entry which is preliminary data.</text>
</comment>
<dbReference type="PANTHER" id="PTHR42736">
    <property type="entry name" value="PROTEIN-GLUTAMINE GAMMA-GLUTAMYLTRANSFERASE"/>
    <property type="match status" value="1"/>
</dbReference>
<feature type="compositionally biased region" description="Low complexity" evidence="1">
    <location>
        <begin position="577"/>
        <end position="593"/>
    </location>
</feature>